<dbReference type="Proteomes" id="UP000193218">
    <property type="component" value="Unassembled WGS sequence"/>
</dbReference>
<comment type="caution">
    <text evidence="2">The sequence shown here is derived from an EMBL/GenBank/DDBJ whole genome shotgun (WGS) entry which is preliminary data.</text>
</comment>
<feature type="compositionally biased region" description="Low complexity" evidence="1">
    <location>
        <begin position="138"/>
        <end position="147"/>
    </location>
</feature>
<feature type="region of interest" description="Disordered" evidence="1">
    <location>
        <begin position="130"/>
        <end position="149"/>
    </location>
</feature>
<evidence type="ECO:0000313" key="3">
    <source>
        <dbReference type="Proteomes" id="UP000193218"/>
    </source>
</evidence>
<proteinExistence type="predicted"/>
<name>A0A1Y1UPJ3_9TREE</name>
<dbReference type="InParanoid" id="A0A1Y1UPJ3"/>
<dbReference type="AlphaFoldDB" id="A0A1Y1UPJ3"/>
<feature type="compositionally biased region" description="Low complexity" evidence="1">
    <location>
        <begin position="1"/>
        <end position="12"/>
    </location>
</feature>
<feature type="region of interest" description="Disordered" evidence="1">
    <location>
        <begin position="1"/>
        <end position="124"/>
    </location>
</feature>
<organism evidence="2 3">
    <name type="scientific">Kockovaella imperatae</name>
    <dbReference type="NCBI Taxonomy" id="4999"/>
    <lineage>
        <taxon>Eukaryota</taxon>
        <taxon>Fungi</taxon>
        <taxon>Dikarya</taxon>
        <taxon>Basidiomycota</taxon>
        <taxon>Agaricomycotina</taxon>
        <taxon>Tremellomycetes</taxon>
        <taxon>Tremellales</taxon>
        <taxon>Cuniculitremaceae</taxon>
        <taxon>Kockovaella</taxon>
    </lineage>
</organism>
<gene>
    <name evidence="2" type="ORF">BD324DRAFT_649461</name>
</gene>
<feature type="compositionally biased region" description="Polar residues" evidence="1">
    <location>
        <begin position="42"/>
        <end position="67"/>
    </location>
</feature>
<dbReference type="GeneID" id="33559802"/>
<dbReference type="RefSeq" id="XP_021873249.1">
    <property type="nucleotide sequence ID" value="XM_022017993.1"/>
</dbReference>
<sequence>MPITNPWNSSGPEIPPPPSSRPTAYGSSANRGPPPIPPSRPTQYSSLSDLTRGTAQAHTEYQYSPQPESMGYRPRPEQQSSYGASGRQMPPLPSNYGREIPPVPPRHAPVGETRPAAAPVQSGWRGAAATAGSYVPPSVSATASSVADRARDGFDSVFTNERKGQVMSGVGKAAAGAAKLTGKAAWSIGKFAAK</sequence>
<accession>A0A1Y1UPJ3</accession>
<protein>
    <submittedName>
        <fullName evidence="2">Uncharacterized protein</fullName>
    </submittedName>
</protein>
<keyword evidence="3" id="KW-1185">Reference proteome</keyword>
<evidence type="ECO:0000313" key="2">
    <source>
        <dbReference type="EMBL" id="ORX39386.1"/>
    </source>
</evidence>
<evidence type="ECO:0000256" key="1">
    <source>
        <dbReference type="SAM" id="MobiDB-lite"/>
    </source>
</evidence>
<dbReference type="EMBL" id="NBSH01000003">
    <property type="protein sequence ID" value="ORX39386.1"/>
    <property type="molecule type" value="Genomic_DNA"/>
</dbReference>
<reference evidence="2 3" key="1">
    <citation type="submission" date="2017-03" db="EMBL/GenBank/DDBJ databases">
        <title>Widespread Adenine N6-methylation of Active Genes in Fungi.</title>
        <authorList>
            <consortium name="DOE Joint Genome Institute"/>
            <person name="Mondo S.J."/>
            <person name="Dannebaum R.O."/>
            <person name="Kuo R.C."/>
            <person name="Louie K.B."/>
            <person name="Bewick A.J."/>
            <person name="Labutti K."/>
            <person name="Haridas S."/>
            <person name="Kuo A."/>
            <person name="Salamov A."/>
            <person name="Ahrendt S.R."/>
            <person name="Lau R."/>
            <person name="Bowen B.P."/>
            <person name="Lipzen A."/>
            <person name="Sullivan W."/>
            <person name="Andreopoulos W.B."/>
            <person name="Clum A."/>
            <person name="Lindquist E."/>
            <person name="Daum C."/>
            <person name="Northen T.R."/>
            <person name="Ramamoorthy G."/>
            <person name="Schmitz R.J."/>
            <person name="Gryganskyi A."/>
            <person name="Culley D."/>
            <person name="Magnuson J."/>
            <person name="James T.Y."/>
            <person name="O'Malley M.A."/>
            <person name="Stajich J.E."/>
            <person name="Spatafora J.W."/>
            <person name="Visel A."/>
            <person name="Grigoriev I.V."/>
        </authorList>
    </citation>
    <scope>NUCLEOTIDE SEQUENCE [LARGE SCALE GENOMIC DNA]</scope>
    <source>
        <strain evidence="2 3">NRRL Y-17943</strain>
    </source>
</reference>